<proteinExistence type="predicted"/>
<dbReference type="Proteomes" id="UP001231941">
    <property type="component" value="Unassembled WGS sequence"/>
</dbReference>
<reference evidence="1 2" key="1">
    <citation type="submission" date="2023-08" db="EMBL/GenBank/DDBJ databases">
        <authorList>
            <person name="Park J.-S."/>
        </authorList>
    </citation>
    <scope>NUCLEOTIDE SEQUENCE [LARGE SCALE GENOMIC DNA]</scope>
    <source>
        <strain evidence="1 2">2205SS18-9</strain>
    </source>
</reference>
<gene>
    <name evidence="1" type="ORF">Q5Y73_23385</name>
</gene>
<organism evidence="1 2">
    <name type="scientific">Chengkuizengella axinellae</name>
    <dbReference type="NCBI Taxonomy" id="3064388"/>
    <lineage>
        <taxon>Bacteria</taxon>
        <taxon>Bacillati</taxon>
        <taxon>Bacillota</taxon>
        <taxon>Bacilli</taxon>
        <taxon>Bacillales</taxon>
        <taxon>Paenibacillaceae</taxon>
        <taxon>Chengkuizengella</taxon>
    </lineage>
</organism>
<dbReference type="RefSeq" id="WP_305994347.1">
    <property type="nucleotide sequence ID" value="NZ_JAVAMP010000023.1"/>
</dbReference>
<accession>A0ABT9J5Z5</accession>
<comment type="caution">
    <text evidence="1">The sequence shown here is derived from an EMBL/GenBank/DDBJ whole genome shotgun (WGS) entry which is preliminary data.</text>
</comment>
<keyword evidence="2" id="KW-1185">Reference proteome</keyword>
<protein>
    <submittedName>
        <fullName evidence="1">Uncharacterized protein</fullName>
    </submittedName>
</protein>
<dbReference type="EMBL" id="JAVAMP010000023">
    <property type="protein sequence ID" value="MDP5277045.1"/>
    <property type="molecule type" value="Genomic_DNA"/>
</dbReference>
<evidence type="ECO:0000313" key="2">
    <source>
        <dbReference type="Proteomes" id="UP001231941"/>
    </source>
</evidence>
<sequence length="56" mass="6486">MSEVYKRLLKGEKFKKISDLNLKELDIKQPSELVGSNPVMKEAARKHASCFKHKKK</sequence>
<name>A0ABT9J5Z5_9BACL</name>
<evidence type="ECO:0000313" key="1">
    <source>
        <dbReference type="EMBL" id="MDP5277045.1"/>
    </source>
</evidence>